<feature type="region of interest" description="Disordered" evidence="1">
    <location>
        <begin position="645"/>
        <end position="745"/>
    </location>
</feature>
<organism evidence="3">
    <name type="scientific">Eremomyces bilateralis CBS 781.70</name>
    <dbReference type="NCBI Taxonomy" id="1392243"/>
    <lineage>
        <taxon>Eukaryota</taxon>
        <taxon>Fungi</taxon>
        <taxon>Dikarya</taxon>
        <taxon>Ascomycota</taxon>
        <taxon>Pezizomycotina</taxon>
        <taxon>Dothideomycetes</taxon>
        <taxon>Dothideomycetes incertae sedis</taxon>
        <taxon>Eremomycetales</taxon>
        <taxon>Eremomycetaceae</taxon>
        <taxon>Eremomyces</taxon>
    </lineage>
</organism>
<reference evidence="3 5" key="1">
    <citation type="submission" date="2020-01" db="EMBL/GenBank/DDBJ databases">
        <authorList>
            <consortium name="DOE Joint Genome Institute"/>
            <person name="Haridas S."/>
            <person name="Albert R."/>
            <person name="Binder M."/>
            <person name="Bloem J."/>
            <person name="Labutti K."/>
            <person name="Salamov A."/>
            <person name="Andreopoulos B."/>
            <person name="Baker S.E."/>
            <person name="Barry K."/>
            <person name="Bills G."/>
            <person name="Bluhm B.H."/>
            <person name="Cannon C."/>
            <person name="Castanera R."/>
            <person name="Culley D.E."/>
            <person name="Daum C."/>
            <person name="Ezra D."/>
            <person name="Gonzalez J.B."/>
            <person name="Henrissat B."/>
            <person name="Kuo A."/>
            <person name="Liang C."/>
            <person name="Lipzen A."/>
            <person name="Lutzoni F."/>
            <person name="Magnuson J."/>
            <person name="Mondo S."/>
            <person name="Nolan M."/>
            <person name="Ohm R."/>
            <person name="Pangilinan J."/>
            <person name="Park H.-J."/>
            <person name="Ramirez L."/>
            <person name="Alfaro M."/>
            <person name="Sun H."/>
            <person name="Tritt A."/>
            <person name="Yoshinaga Y."/>
            <person name="Zwiers L.-H."/>
            <person name="Turgeon B.G."/>
            <person name="Goodwin S.B."/>
            <person name="Spatafora J.W."/>
            <person name="Crous P.W."/>
            <person name="Grigoriev I.V."/>
        </authorList>
    </citation>
    <scope>NUCLEOTIDE SEQUENCE</scope>
    <source>
        <strain evidence="3 5">CBS 781.70</strain>
    </source>
</reference>
<dbReference type="AlphaFoldDB" id="A0A6G1G6J7"/>
<dbReference type="GeneID" id="54422348"/>
<dbReference type="Proteomes" id="UP000504638">
    <property type="component" value="Unplaced"/>
</dbReference>
<feature type="compositionally biased region" description="Low complexity" evidence="1">
    <location>
        <begin position="464"/>
        <end position="507"/>
    </location>
</feature>
<feature type="compositionally biased region" description="Polar residues" evidence="1">
    <location>
        <begin position="307"/>
        <end position="317"/>
    </location>
</feature>
<evidence type="ECO:0000313" key="4">
    <source>
        <dbReference type="Proteomes" id="UP000504638"/>
    </source>
</evidence>
<feature type="domain" description="DUF7918" evidence="2">
    <location>
        <begin position="59"/>
        <end position="156"/>
    </location>
</feature>
<feature type="region of interest" description="Disordered" evidence="1">
    <location>
        <begin position="291"/>
        <end position="516"/>
    </location>
</feature>
<feature type="compositionally biased region" description="Low complexity" evidence="1">
    <location>
        <begin position="652"/>
        <end position="664"/>
    </location>
</feature>
<dbReference type="OrthoDB" id="5423516at2759"/>
<evidence type="ECO:0000313" key="3">
    <source>
        <dbReference type="EMBL" id="KAF1813581.1"/>
    </source>
</evidence>
<keyword evidence="4" id="KW-1185">Reference proteome</keyword>
<evidence type="ECO:0000256" key="1">
    <source>
        <dbReference type="SAM" id="MobiDB-lite"/>
    </source>
</evidence>
<name>A0A6G1G6J7_9PEZI</name>
<gene>
    <name evidence="3 5" type="ORF">P152DRAFT_480831</name>
</gene>
<proteinExistence type="predicted"/>
<reference evidence="5" key="2">
    <citation type="submission" date="2020-04" db="EMBL/GenBank/DDBJ databases">
        <authorList>
            <consortium name="NCBI Genome Project"/>
        </authorList>
    </citation>
    <scope>NUCLEOTIDE SEQUENCE</scope>
    <source>
        <strain evidence="5">CBS 781.70</strain>
    </source>
</reference>
<dbReference type="Pfam" id="PF25534">
    <property type="entry name" value="DUF7918"/>
    <property type="match status" value="1"/>
</dbReference>
<protein>
    <recommendedName>
        <fullName evidence="2">DUF7918 domain-containing protein</fullName>
    </recommendedName>
</protein>
<sequence length="745" mass="84135">MPTLQNLKCWVEKARATTKFREHDVRYYDGVVQSYLEIPNEPAGFCIRLETLGYIGPGLHAFVYIDGEYQTNRVSQYLLPPNHKDAVLDSKVSMVIRGKEIPIEPNRFLQRAFKFEEVHKTKGSKSDRSESKLSGLGTIEVVVLRCGSHSGAEEWHRALNDSPRRKEAVLVESRSRRFTESSICQGAPGFSIPGFFDGANDGLDYGRATAFGLDGNHDEDDCDCPSVDERVPANRRRTYEVPYNLQPDSYGYYQIPGAYQPTPQYYPYDPAYPPPLQPWSAHREDHIGRERHWHGPREDTRRYRSPSMFSTSDTTYSGPHYVNAPTDRHRTHHHMNHNYDGRPRYSVSARRERHDQDTDHYHHCRKCGGKRPPKDDTNENNSAQAGSIVEPAKNQQQDTQNQTYGEHQTNQDDNGDNNFNNGFENYDNDNNEDNESNNDGQNLPTNDGFVAWPTEEASSANEPNSKTSSTNDSSTSSSNSSTSSASNASSDSEDTGSGNSNNDGSKSTRTGGPRHEPFVQDYWKKWAFSLPPDPEALSSDDEANGGVYVAKKEDVPRIPEKYAGKHQIKFLMRAGKGFKYWHSSCQAPTQIDTLDRPFAVFRFFYRTRDALEDILDHPLEEDDDDYSKRLEEMTQAELRAEILRLRLEDSESGSSSSSSSSSSEESAEEKNSKKPKKAKEKKRGKKEKKKEEKNSKKRKGSKKSKKGTSKSEKTKSNYGVFVPEPEGGDGGFVAQDMTAPNDPWS</sequence>
<dbReference type="EMBL" id="ML975154">
    <property type="protein sequence ID" value="KAF1813581.1"/>
    <property type="molecule type" value="Genomic_DNA"/>
</dbReference>
<dbReference type="GO" id="GO:0005737">
    <property type="term" value="C:cytoplasm"/>
    <property type="evidence" value="ECO:0007669"/>
    <property type="project" value="TreeGrafter"/>
</dbReference>
<feature type="compositionally biased region" description="Basic residues" evidence="1">
    <location>
        <begin position="362"/>
        <end position="371"/>
    </location>
</feature>
<dbReference type="PANTHER" id="PTHR23114:SF17">
    <property type="entry name" value="M7GPPPN-MRNA HYDROLASE"/>
    <property type="match status" value="1"/>
</dbReference>
<dbReference type="InterPro" id="IPR057678">
    <property type="entry name" value="DUF7918"/>
</dbReference>
<feature type="compositionally biased region" description="Low complexity" evidence="1">
    <location>
        <begin position="416"/>
        <end position="425"/>
    </location>
</feature>
<feature type="compositionally biased region" description="Polar residues" evidence="1">
    <location>
        <begin position="393"/>
        <end position="408"/>
    </location>
</feature>
<dbReference type="GO" id="GO:0000290">
    <property type="term" value="P:deadenylation-dependent decapping of nuclear-transcribed mRNA"/>
    <property type="evidence" value="ECO:0007669"/>
    <property type="project" value="TreeGrafter"/>
</dbReference>
<evidence type="ECO:0000313" key="5">
    <source>
        <dbReference type="RefSeq" id="XP_033535212.1"/>
    </source>
</evidence>
<dbReference type="PANTHER" id="PTHR23114">
    <property type="entry name" value="M7GPPPN-MRNA HYDROLASE"/>
    <property type="match status" value="1"/>
</dbReference>
<accession>A0A6G1G6J7</accession>
<dbReference type="RefSeq" id="XP_033535212.1">
    <property type="nucleotide sequence ID" value="XM_033681778.1"/>
</dbReference>
<evidence type="ECO:0000259" key="2">
    <source>
        <dbReference type="Pfam" id="PF25534"/>
    </source>
</evidence>
<feature type="compositionally biased region" description="Basic and acidic residues" evidence="1">
    <location>
        <begin position="291"/>
        <end position="302"/>
    </location>
</feature>
<feature type="compositionally biased region" description="Basic and acidic residues" evidence="1">
    <location>
        <begin position="337"/>
        <end position="361"/>
    </location>
</feature>
<feature type="compositionally biased region" description="Basic residues" evidence="1">
    <location>
        <begin position="673"/>
        <end position="688"/>
    </location>
</feature>
<feature type="compositionally biased region" description="Acidic residues" evidence="1">
    <location>
        <begin position="426"/>
        <end position="436"/>
    </location>
</feature>
<feature type="compositionally biased region" description="Basic residues" evidence="1">
    <location>
        <begin position="695"/>
        <end position="708"/>
    </location>
</feature>
<reference evidence="5" key="3">
    <citation type="submission" date="2025-04" db="UniProtKB">
        <authorList>
            <consortium name="RefSeq"/>
        </authorList>
    </citation>
    <scope>IDENTIFICATION</scope>
    <source>
        <strain evidence="5">CBS 781.70</strain>
    </source>
</reference>